<evidence type="ECO:0000259" key="4">
    <source>
        <dbReference type="PROSITE" id="PS51186"/>
    </source>
</evidence>
<dbReference type="PANTHER" id="PTHR43792">
    <property type="entry name" value="GNAT FAMILY, PUTATIVE (AFU_ORTHOLOGUE AFUA_3G00765)-RELATED-RELATED"/>
    <property type="match status" value="1"/>
</dbReference>
<comment type="similarity">
    <text evidence="3">Belongs to the acetyltransferase family. RimJ subfamily.</text>
</comment>
<dbReference type="PROSITE" id="PS51186">
    <property type="entry name" value="GNAT"/>
    <property type="match status" value="1"/>
</dbReference>
<reference evidence="5 6" key="1">
    <citation type="submission" date="2018-08" db="EMBL/GenBank/DDBJ databases">
        <title>A genome reference for cultivated species of the human gut microbiota.</title>
        <authorList>
            <person name="Zou Y."/>
            <person name="Xue W."/>
            <person name="Luo G."/>
        </authorList>
    </citation>
    <scope>NUCLEOTIDE SEQUENCE [LARGE SCALE GENOMIC DNA]</scope>
    <source>
        <strain evidence="5 6">AM07-24</strain>
    </source>
</reference>
<sequence>MILETKRLILRPWEECDAESLYKYAKDPNVGPIAGWPVHTSVDNSREIIKGVLSAENSFAVVLKEMQEAVGSISLMSSEHSNLDIGSDDVELGYWIGVPFWGQGLIPEAAEALIQYGFDRLGVRNIWCGYFEGNDKSKRVQEKCGFKFHHTEKDKPWPLMGDIRTEQITCLTRQQWRHVK</sequence>
<gene>
    <name evidence="5" type="ORF">DW099_08665</name>
</gene>
<keyword evidence="2" id="KW-0012">Acyltransferase</keyword>
<dbReference type="InterPro" id="IPR051531">
    <property type="entry name" value="N-acetyltransferase"/>
</dbReference>
<dbReference type="PANTHER" id="PTHR43792:SF8">
    <property type="entry name" value="[RIBOSOMAL PROTEIN US5]-ALANINE N-ACETYLTRANSFERASE"/>
    <property type="match status" value="1"/>
</dbReference>
<dbReference type="RefSeq" id="WP_118335116.1">
    <property type="nucleotide sequence ID" value="NZ_AP025567.1"/>
</dbReference>
<dbReference type="GO" id="GO:0008999">
    <property type="term" value="F:protein-N-terminal-alanine acetyltransferase activity"/>
    <property type="evidence" value="ECO:0007669"/>
    <property type="project" value="TreeGrafter"/>
</dbReference>
<evidence type="ECO:0000313" key="5">
    <source>
        <dbReference type="EMBL" id="RHJ88446.1"/>
    </source>
</evidence>
<name>A0A415E459_9FIRM</name>
<dbReference type="AlphaFoldDB" id="A0A415E459"/>
<accession>A0A415E459</accession>
<evidence type="ECO:0000256" key="1">
    <source>
        <dbReference type="ARBA" id="ARBA00022679"/>
    </source>
</evidence>
<dbReference type="Proteomes" id="UP000284841">
    <property type="component" value="Unassembled WGS sequence"/>
</dbReference>
<protein>
    <submittedName>
        <fullName evidence="5">N-acetyltransferase</fullName>
    </submittedName>
</protein>
<evidence type="ECO:0000256" key="2">
    <source>
        <dbReference type="ARBA" id="ARBA00023315"/>
    </source>
</evidence>
<dbReference type="SUPFAM" id="SSF55729">
    <property type="entry name" value="Acyl-CoA N-acyltransferases (Nat)"/>
    <property type="match status" value="1"/>
</dbReference>
<dbReference type="OrthoDB" id="9785602at2"/>
<comment type="caution">
    <text evidence="5">The sequence shown here is derived from an EMBL/GenBank/DDBJ whole genome shotgun (WGS) entry which is preliminary data.</text>
</comment>
<dbReference type="GO" id="GO:0005737">
    <property type="term" value="C:cytoplasm"/>
    <property type="evidence" value="ECO:0007669"/>
    <property type="project" value="TreeGrafter"/>
</dbReference>
<dbReference type="InterPro" id="IPR000182">
    <property type="entry name" value="GNAT_dom"/>
</dbReference>
<dbReference type="Gene3D" id="3.40.630.30">
    <property type="match status" value="1"/>
</dbReference>
<evidence type="ECO:0000313" key="6">
    <source>
        <dbReference type="Proteomes" id="UP000284841"/>
    </source>
</evidence>
<evidence type="ECO:0000256" key="3">
    <source>
        <dbReference type="ARBA" id="ARBA00038502"/>
    </source>
</evidence>
<dbReference type="InterPro" id="IPR016181">
    <property type="entry name" value="Acyl_CoA_acyltransferase"/>
</dbReference>
<keyword evidence="6" id="KW-1185">Reference proteome</keyword>
<organism evidence="5 6">
    <name type="scientific">Emergencia timonensis</name>
    <dbReference type="NCBI Taxonomy" id="1776384"/>
    <lineage>
        <taxon>Bacteria</taxon>
        <taxon>Bacillati</taxon>
        <taxon>Bacillota</taxon>
        <taxon>Clostridia</taxon>
        <taxon>Peptostreptococcales</taxon>
        <taxon>Anaerovoracaceae</taxon>
        <taxon>Emergencia</taxon>
    </lineage>
</organism>
<proteinExistence type="inferred from homology"/>
<dbReference type="STRING" id="1776384.GCA_900086585_04084"/>
<dbReference type="EMBL" id="QRMS01000002">
    <property type="protein sequence ID" value="RHJ88446.1"/>
    <property type="molecule type" value="Genomic_DNA"/>
</dbReference>
<dbReference type="Pfam" id="PF13302">
    <property type="entry name" value="Acetyltransf_3"/>
    <property type="match status" value="1"/>
</dbReference>
<keyword evidence="1 5" id="KW-0808">Transferase</keyword>
<feature type="domain" description="N-acetyltransferase" evidence="4">
    <location>
        <begin position="8"/>
        <end position="165"/>
    </location>
</feature>